<proteinExistence type="predicted"/>
<sequence>MAKSKQGDGSKTDPKKDKEKGKRKVNPQPPPPSAPKKTLRMPPAMNGAVKTRGTATASATSPPANLHPLQDHDEEEEQEEDEMGEEGVDRDGEDPGVPPLEISNDMLYGYDFHFRRIFTGTIEGYYCGAWPGWSFIPRDAAWDIIRAYWRSPQFKALQEQNKRNRNADGFASTSGYHGGRISTYTHRQRYIIEKKKKPTRLQLYERTHGKKNRSIPPGRTAITIEKFKDALQRAKDAARGDREALQAIDEDAIFDDVAGGTKGRRLGLGNIARAERCGVVDPCSSLTQENQELKETIRSLSQDYEATKAKQIQSDQKLDKMQEYLQTMCAALAQQNIHFPPLRILEQVSESSGTTRQQPQQPGPVENSPDKDNNIQDEDLEAHDEENNIGIYVGNDKVIHLLGKNKKTSDDSCRCDKCGFKHEGEGIVETCLDCFLQGHSLYRLDYVSFSFKNLYLYCNWNWNWYWNWKNYKSSRRGDGHFVIFKSKPADKVVEIAYDILQKQNFGKYNFLLNNCEVFAFFCKSHSSMRISLQVMMPWNCLRKSTPASSSLNVPDRVNEQFVRYWSRKAIML</sequence>
<dbReference type="InterPro" id="IPR007053">
    <property type="entry name" value="LRAT_dom"/>
</dbReference>
<feature type="coiled-coil region" evidence="1">
    <location>
        <begin position="283"/>
        <end position="310"/>
    </location>
</feature>
<dbReference type="Gene3D" id="3.90.1720.10">
    <property type="entry name" value="endopeptidase domain like (from Nostoc punctiforme)"/>
    <property type="match status" value="1"/>
</dbReference>
<dbReference type="InterPro" id="IPR004252">
    <property type="entry name" value="Probable_transposase_24"/>
</dbReference>
<dbReference type="OrthoDB" id="1015308at2759"/>
<organism evidence="4 5">
    <name type="scientific">Corchorus capsularis</name>
    <name type="common">Jute</name>
    <dbReference type="NCBI Taxonomy" id="210143"/>
    <lineage>
        <taxon>Eukaryota</taxon>
        <taxon>Viridiplantae</taxon>
        <taxon>Streptophyta</taxon>
        <taxon>Embryophyta</taxon>
        <taxon>Tracheophyta</taxon>
        <taxon>Spermatophyta</taxon>
        <taxon>Magnoliopsida</taxon>
        <taxon>eudicotyledons</taxon>
        <taxon>Gunneridae</taxon>
        <taxon>Pentapetalae</taxon>
        <taxon>rosids</taxon>
        <taxon>malvids</taxon>
        <taxon>Malvales</taxon>
        <taxon>Malvaceae</taxon>
        <taxon>Grewioideae</taxon>
        <taxon>Apeibeae</taxon>
        <taxon>Corchorus</taxon>
    </lineage>
</organism>
<dbReference type="Gramene" id="OMO71935">
    <property type="protein sequence ID" value="OMO71935"/>
    <property type="gene ID" value="CCACVL1_18019"/>
</dbReference>
<protein>
    <submittedName>
        <fullName evidence="4">Transposase, Ptta/En/Spm, plant</fullName>
    </submittedName>
</protein>
<reference evidence="4 5" key="1">
    <citation type="submission" date="2013-09" db="EMBL/GenBank/DDBJ databases">
        <title>Corchorus capsularis genome sequencing.</title>
        <authorList>
            <person name="Alam M."/>
            <person name="Haque M.S."/>
            <person name="Islam M.S."/>
            <person name="Emdad E.M."/>
            <person name="Islam M.M."/>
            <person name="Ahmed B."/>
            <person name="Halim A."/>
            <person name="Hossen Q.M.M."/>
            <person name="Hossain M.Z."/>
            <person name="Ahmed R."/>
            <person name="Khan M.M."/>
            <person name="Islam R."/>
            <person name="Rashid M.M."/>
            <person name="Khan S.A."/>
            <person name="Rahman M.S."/>
            <person name="Alam M."/>
        </authorList>
    </citation>
    <scope>NUCLEOTIDE SEQUENCE [LARGE SCALE GENOMIC DNA]</scope>
    <source>
        <strain evidence="5">cv. CVL-1</strain>
        <tissue evidence="4">Whole seedling</tissue>
    </source>
</reference>
<dbReference type="PANTHER" id="PTHR46137">
    <property type="entry name" value="OS05G0310600 PROTEIN"/>
    <property type="match status" value="1"/>
</dbReference>
<feature type="compositionally biased region" description="Low complexity" evidence="2">
    <location>
        <begin position="54"/>
        <end position="64"/>
    </location>
</feature>
<comment type="caution">
    <text evidence="4">The sequence shown here is derived from an EMBL/GenBank/DDBJ whole genome shotgun (WGS) entry which is preliminary data.</text>
</comment>
<dbReference type="PANTHER" id="PTHR46137:SF10">
    <property type="entry name" value="LRAT DOMAIN-CONTAINING PROTEIN"/>
    <property type="match status" value="1"/>
</dbReference>
<feature type="region of interest" description="Disordered" evidence="2">
    <location>
        <begin position="349"/>
        <end position="376"/>
    </location>
</feature>
<evidence type="ECO:0000313" key="4">
    <source>
        <dbReference type="EMBL" id="OMO71935.1"/>
    </source>
</evidence>
<feature type="compositionally biased region" description="Basic and acidic residues" evidence="2">
    <location>
        <begin position="1"/>
        <end position="20"/>
    </location>
</feature>
<dbReference type="STRING" id="210143.A0A1R3HNJ9"/>
<feature type="region of interest" description="Disordered" evidence="2">
    <location>
        <begin position="161"/>
        <end position="180"/>
    </location>
</feature>
<evidence type="ECO:0000259" key="3">
    <source>
        <dbReference type="Pfam" id="PF04970"/>
    </source>
</evidence>
<feature type="region of interest" description="Disordered" evidence="2">
    <location>
        <begin position="1"/>
        <end position="101"/>
    </location>
</feature>
<dbReference type="Pfam" id="PF04970">
    <property type="entry name" value="LRAT"/>
    <property type="match status" value="1"/>
</dbReference>
<dbReference type="EMBL" id="AWWV01011503">
    <property type="protein sequence ID" value="OMO71935.1"/>
    <property type="molecule type" value="Genomic_DNA"/>
</dbReference>
<evidence type="ECO:0000256" key="1">
    <source>
        <dbReference type="SAM" id="Coils"/>
    </source>
</evidence>
<keyword evidence="1" id="KW-0175">Coiled coil</keyword>
<dbReference type="Proteomes" id="UP000188268">
    <property type="component" value="Unassembled WGS sequence"/>
</dbReference>
<feature type="compositionally biased region" description="Acidic residues" evidence="2">
    <location>
        <begin position="72"/>
        <end position="94"/>
    </location>
</feature>
<name>A0A1R3HNJ9_COCAP</name>
<keyword evidence="5" id="KW-1185">Reference proteome</keyword>
<feature type="domain" description="LRAT" evidence="3">
    <location>
        <begin position="390"/>
        <end position="525"/>
    </location>
</feature>
<dbReference type="Pfam" id="PF03004">
    <property type="entry name" value="Transposase_24"/>
    <property type="match status" value="1"/>
</dbReference>
<gene>
    <name evidence="4" type="ORF">CCACVL1_18019</name>
</gene>
<evidence type="ECO:0000313" key="5">
    <source>
        <dbReference type="Proteomes" id="UP000188268"/>
    </source>
</evidence>
<accession>A0A1R3HNJ9</accession>
<dbReference type="AlphaFoldDB" id="A0A1R3HNJ9"/>
<evidence type="ECO:0000256" key="2">
    <source>
        <dbReference type="SAM" id="MobiDB-lite"/>
    </source>
</evidence>